<evidence type="ECO:0000259" key="5">
    <source>
        <dbReference type="Pfam" id="PF04666"/>
    </source>
</evidence>
<dbReference type="InterPro" id="IPR057279">
    <property type="entry name" value="MGAT4"/>
</dbReference>
<sequence length="472" mass="53713">MPRCNTWKVLFVASALISIAIIFTPRDPSNDCNINSILDQHLEISQLYQQNTRPFDVREDSMEALNVPYIHYLGSPPTEKRFLAIGISTVKRKKENYLLNTVHSIFNHSSKEELDQLVVVVYLANSQHTLNKETAEELNHSFQLDVKAGRLVVISSPTRAYPTLEGLKRNYNDSPDRVKFRSKQNIDYAFLVNFCANLSHYYIMLEDDITCANNFLTSIKSNIESQKAPWTTITYSTLGYIGKLYHNADLSKLARFLLLFYDEMPCDWLLDLFFKSKAQKEIIRAKPSLFQHMGTYSSFQGSMNKLKDKDFVEVHEKYGDHPPASCSTNIEAYLDNVADNVCYLGPSFFWGKNIKKDNYFTMVFQDTLNIEKVHVITGSPDHPGDMIKAGFLELGSVKVKNKDVESCKSFRKVAQFTNGVASIKTDKPQTSDCLRITISADQDEWVIIQKLGVWLKKTREVSGSVTPGLATN</sequence>
<dbReference type="GO" id="GO:0008375">
    <property type="term" value="F:acetylglucosaminyltransferase activity"/>
    <property type="evidence" value="ECO:0007669"/>
    <property type="project" value="TreeGrafter"/>
</dbReference>
<dbReference type="InterPro" id="IPR006759">
    <property type="entry name" value="Glyco_transf_54"/>
</dbReference>
<evidence type="ECO:0000256" key="4">
    <source>
        <dbReference type="SAM" id="SignalP"/>
    </source>
</evidence>
<dbReference type="Proteomes" id="UP000694569">
    <property type="component" value="Unplaced"/>
</dbReference>
<dbReference type="Pfam" id="PF04666">
    <property type="entry name" value="MGAT4_cons"/>
    <property type="match status" value="1"/>
</dbReference>
<comment type="pathway">
    <text evidence="1">Protein modification; protein glycosylation.</text>
</comment>
<dbReference type="GeneTree" id="ENSGT00940000155352"/>
<reference evidence="7" key="1">
    <citation type="submission" date="2025-08" db="UniProtKB">
        <authorList>
            <consortium name="Ensembl"/>
        </authorList>
    </citation>
    <scope>IDENTIFICATION</scope>
</reference>
<reference evidence="7" key="2">
    <citation type="submission" date="2025-09" db="UniProtKB">
        <authorList>
            <consortium name="Ensembl"/>
        </authorList>
    </citation>
    <scope>IDENTIFICATION</scope>
</reference>
<protein>
    <recommendedName>
        <fullName evidence="9">Alpha-1,3-mannosyl-glycoprotein 4-beta-N-acetylglucosaminyltransferase C</fullName>
    </recommendedName>
</protein>
<evidence type="ECO:0000313" key="8">
    <source>
        <dbReference type="Proteomes" id="UP000694569"/>
    </source>
</evidence>
<keyword evidence="8" id="KW-1185">Reference proteome</keyword>
<evidence type="ECO:0000256" key="1">
    <source>
        <dbReference type="ARBA" id="ARBA00004922"/>
    </source>
</evidence>
<dbReference type="Ensembl" id="ENSLLET00000030649.1">
    <property type="protein sequence ID" value="ENSLLEP00000029511.1"/>
    <property type="gene ID" value="ENSLLEG00000018715.1"/>
</dbReference>
<feature type="chain" id="PRO_5034647403" description="Alpha-1,3-mannosyl-glycoprotein 4-beta-N-acetylglucosaminyltransferase C" evidence="4">
    <location>
        <begin position="23"/>
        <end position="472"/>
    </location>
</feature>
<evidence type="ECO:0000259" key="6">
    <source>
        <dbReference type="Pfam" id="PF23524"/>
    </source>
</evidence>
<dbReference type="GO" id="GO:0006487">
    <property type="term" value="P:protein N-linked glycosylation"/>
    <property type="evidence" value="ECO:0007669"/>
    <property type="project" value="TreeGrafter"/>
</dbReference>
<evidence type="ECO:0000256" key="3">
    <source>
        <dbReference type="ARBA" id="ARBA00022679"/>
    </source>
</evidence>
<dbReference type="PANTHER" id="PTHR12062">
    <property type="entry name" value="N-ACETYLGLUCOSAMINYLTRANSFERASE VI"/>
    <property type="match status" value="1"/>
</dbReference>
<dbReference type="InterPro" id="IPR056576">
    <property type="entry name" value="MGAT4_A/B/C_C"/>
</dbReference>
<evidence type="ECO:0000313" key="7">
    <source>
        <dbReference type="Ensembl" id="ENSLLEP00000029511.1"/>
    </source>
</evidence>
<accession>A0A8C5PXB5</accession>
<dbReference type="Pfam" id="PF23524">
    <property type="entry name" value="MGAT4A_C"/>
    <property type="match status" value="1"/>
</dbReference>
<feature type="domain" description="MGAT4 conserved region" evidence="5">
    <location>
        <begin position="65"/>
        <end position="311"/>
    </location>
</feature>
<keyword evidence="4" id="KW-0732">Signal</keyword>
<dbReference type="PANTHER" id="PTHR12062:SF29">
    <property type="entry name" value="ALPHA-1,3-MANNOSYL-GLYCOPROTEIN 4-BETA-N-ACETYLGLUCOSAMINYLTRANSFERASE C"/>
    <property type="match status" value="1"/>
</dbReference>
<dbReference type="AlphaFoldDB" id="A0A8C5PXB5"/>
<keyword evidence="2" id="KW-0328">Glycosyltransferase</keyword>
<keyword evidence="3" id="KW-0808">Transferase</keyword>
<feature type="signal peptide" evidence="4">
    <location>
        <begin position="1"/>
        <end position="22"/>
    </location>
</feature>
<evidence type="ECO:0000256" key="2">
    <source>
        <dbReference type="ARBA" id="ARBA00022676"/>
    </source>
</evidence>
<organism evidence="7 8">
    <name type="scientific">Leptobrachium leishanense</name>
    <name type="common">Leishan spiny toad</name>
    <dbReference type="NCBI Taxonomy" id="445787"/>
    <lineage>
        <taxon>Eukaryota</taxon>
        <taxon>Metazoa</taxon>
        <taxon>Chordata</taxon>
        <taxon>Craniata</taxon>
        <taxon>Vertebrata</taxon>
        <taxon>Euteleostomi</taxon>
        <taxon>Amphibia</taxon>
        <taxon>Batrachia</taxon>
        <taxon>Anura</taxon>
        <taxon>Pelobatoidea</taxon>
        <taxon>Megophryidae</taxon>
        <taxon>Leptobrachium</taxon>
    </lineage>
</organism>
<proteinExistence type="predicted"/>
<name>A0A8C5PXB5_9ANUR</name>
<feature type="domain" description="MGAT4 A/B/C C-terminal" evidence="6">
    <location>
        <begin position="325"/>
        <end position="449"/>
    </location>
</feature>
<dbReference type="OrthoDB" id="2016523at2759"/>
<evidence type="ECO:0008006" key="9">
    <source>
        <dbReference type="Google" id="ProtNLM"/>
    </source>
</evidence>